<gene>
    <name evidence="2" type="ORF">SAMN04487969_108110</name>
</gene>
<keyword evidence="1" id="KW-0812">Transmembrane</keyword>
<dbReference type="GO" id="GO:0140359">
    <property type="term" value="F:ABC-type transporter activity"/>
    <property type="evidence" value="ECO:0007669"/>
    <property type="project" value="InterPro"/>
</dbReference>
<keyword evidence="1" id="KW-1133">Transmembrane helix</keyword>
<feature type="transmembrane region" description="Helical" evidence="1">
    <location>
        <begin position="104"/>
        <end position="129"/>
    </location>
</feature>
<keyword evidence="3" id="KW-1185">Reference proteome</keyword>
<feature type="transmembrane region" description="Helical" evidence="1">
    <location>
        <begin position="162"/>
        <end position="183"/>
    </location>
</feature>
<protein>
    <submittedName>
        <fullName evidence="2">ABC-2 type transport system permease protein</fullName>
    </submittedName>
</protein>
<feature type="transmembrane region" description="Helical" evidence="1">
    <location>
        <begin position="190"/>
        <end position="210"/>
    </location>
</feature>
<evidence type="ECO:0000313" key="2">
    <source>
        <dbReference type="EMBL" id="SFE86455.1"/>
    </source>
</evidence>
<dbReference type="EMBL" id="FONN01000008">
    <property type="protein sequence ID" value="SFE86455.1"/>
    <property type="molecule type" value="Genomic_DNA"/>
</dbReference>
<dbReference type="AlphaFoldDB" id="A0A1I2E0R9"/>
<reference evidence="3" key="1">
    <citation type="submission" date="2016-10" db="EMBL/GenBank/DDBJ databases">
        <authorList>
            <person name="Varghese N."/>
            <person name="Submissions S."/>
        </authorList>
    </citation>
    <scope>NUCLEOTIDE SEQUENCE [LARGE SCALE GENOMIC DNA]</scope>
    <source>
        <strain evidence="3">CGMCC 1.10223</strain>
    </source>
</reference>
<dbReference type="PANTHER" id="PTHR37305">
    <property type="entry name" value="INTEGRAL MEMBRANE PROTEIN-RELATED"/>
    <property type="match status" value="1"/>
</dbReference>
<evidence type="ECO:0000256" key="1">
    <source>
        <dbReference type="SAM" id="Phobius"/>
    </source>
</evidence>
<dbReference type="Pfam" id="PF12679">
    <property type="entry name" value="ABC2_membrane_2"/>
    <property type="match status" value="1"/>
</dbReference>
<name>A0A1I2E0R9_9BACL</name>
<proteinExistence type="predicted"/>
<feature type="transmembrane region" description="Helical" evidence="1">
    <location>
        <begin position="61"/>
        <end position="83"/>
    </location>
</feature>
<dbReference type="RefSeq" id="WP_052736747.1">
    <property type="nucleotide sequence ID" value="NZ_FONN01000008.1"/>
</dbReference>
<feature type="transmembrane region" description="Helical" evidence="1">
    <location>
        <begin position="238"/>
        <end position="260"/>
    </location>
</feature>
<feature type="transmembrane region" description="Helical" evidence="1">
    <location>
        <begin position="21"/>
        <end position="41"/>
    </location>
</feature>
<dbReference type="GO" id="GO:0005886">
    <property type="term" value="C:plasma membrane"/>
    <property type="evidence" value="ECO:0007669"/>
    <property type="project" value="UniProtKB-SubCell"/>
</dbReference>
<dbReference type="Proteomes" id="UP000183410">
    <property type="component" value="Unassembled WGS sequence"/>
</dbReference>
<evidence type="ECO:0000313" key="3">
    <source>
        <dbReference type="Proteomes" id="UP000183410"/>
    </source>
</evidence>
<organism evidence="2 3">
    <name type="scientific">Paenibacillus algorifonticola</name>
    <dbReference type="NCBI Taxonomy" id="684063"/>
    <lineage>
        <taxon>Bacteria</taxon>
        <taxon>Bacillati</taxon>
        <taxon>Bacillota</taxon>
        <taxon>Bacilli</taxon>
        <taxon>Bacillales</taxon>
        <taxon>Paenibacillaceae</taxon>
        <taxon>Paenibacillus</taxon>
    </lineage>
</organism>
<dbReference type="PANTHER" id="PTHR37305:SF1">
    <property type="entry name" value="MEMBRANE PROTEIN"/>
    <property type="match status" value="1"/>
</dbReference>
<dbReference type="OrthoDB" id="8613028at2"/>
<accession>A0A1I2E0R9</accession>
<sequence length="267" mass="30198">MYNFSKLLLNENMKIYLRTRTWIMTGLLLALVVFMTVPVYFMSKDSAMSMWTLVKYESAVGYLLIAMFTAVVAAGSVAEEFTSGTIKLLLIRPWMRWKILLSKYISVVLFALLQVVLLYAFTIAFNFLFFDHTNVTAEEIHGFFVGDGQYEGSAAVYNMKYYAMRFIALLVTSMIAFMLSTVFRSGGLAIGLSIFLVFSSISIGPIIGLIDYKWVDYLFFVHLDLVPYLTGNVGDRTLGFAISVLAVYYALFAALTWFVFEKRDVGA</sequence>
<keyword evidence="1" id="KW-0472">Membrane</keyword>